<dbReference type="InterPro" id="IPR016897">
    <property type="entry name" value="SKP1"/>
</dbReference>
<comment type="similarity">
    <text evidence="1">Belongs to the SKP1 family.</text>
</comment>
<dbReference type="Gene3D" id="3.30.710.10">
    <property type="entry name" value="Potassium Channel Kv1.1, Chain A"/>
    <property type="match status" value="1"/>
</dbReference>
<feature type="compositionally biased region" description="Basic and acidic residues" evidence="3">
    <location>
        <begin position="233"/>
        <end position="244"/>
    </location>
</feature>
<dbReference type="InterPro" id="IPR011333">
    <property type="entry name" value="SKP1/BTB/POZ_sf"/>
</dbReference>
<keyword evidence="2" id="KW-0833">Ubl conjugation pathway</keyword>
<evidence type="ECO:0000313" key="7">
    <source>
        <dbReference type="Proteomes" id="UP000196402"/>
    </source>
</evidence>
<protein>
    <submittedName>
        <fullName evidence="6">Suppressor of kinetochore protein 1, putative</fullName>
    </submittedName>
</protein>
<sequence>MKNDKIKLVSFEGDEFIVDKYTASMSTVILNILEVMTAEEDTIPLPNIKTPILKKIIEYMEYHINNPAEEIPKPLITSNLQDVVSSWDYDFVNTDKETLYELIEASNYLDIKPLLDLTCGKIASMMKDKTTEEIRAEFDIVNDFTREEEKQVGYGKKTDGAVTSEEVTRDEGLTNVCVCSSRWAVPRPTKGLKKTSAKGKKQAGETKQTKQHRRSRPSSTDEAVQKKQSRRSRQYEADQTDHIN</sequence>
<evidence type="ECO:0000259" key="4">
    <source>
        <dbReference type="Pfam" id="PF01466"/>
    </source>
</evidence>
<dbReference type="VEuPathDB" id="PlasmoDB:PVX_115310"/>
<gene>
    <name evidence="6" type="ORF">PVT01_110009400</name>
</gene>
<dbReference type="Proteomes" id="UP000196402">
    <property type="component" value="Chromosome 11"/>
</dbReference>
<dbReference type="InterPro" id="IPR001232">
    <property type="entry name" value="SKP1-like"/>
</dbReference>
<evidence type="ECO:0000256" key="1">
    <source>
        <dbReference type="ARBA" id="ARBA00009993"/>
    </source>
</evidence>
<evidence type="ECO:0000256" key="2">
    <source>
        <dbReference type="ARBA" id="ARBA00022786"/>
    </source>
</evidence>
<accession>A0A1G4GZC4</accession>
<evidence type="ECO:0000313" key="6">
    <source>
        <dbReference type="EMBL" id="SCO67953.1"/>
    </source>
</evidence>
<dbReference type="FunFam" id="3.30.710.10:FF:000127">
    <property type="entry name" value="Suppressor of kinetochore protein 1"/>
    <property type="match status" value="1"/>
</dbReference>
<dbReference type="PANTHER" id="PTHR11165">
    <property type="entry name" value="SKP1"/>
    <property type="match status" value="1"/>
</dbReference>
<organism evidence="6 7">
    <name type="scientific">Plasmodium vivax</name>
    <name type="common">malaria parasite P. vivax</name>
    <dbReference type="NCBI Taxonomy" id="5855"/>
    <lineage>
        <taxon>Eukaryota</taxon>
        <taxon>Sar</taxon>
        <taxon>Alveolata</taxon>
        <taxon>Apicomplexa</taxon>
        <taxon>Aconoidasida</taxon>
        <taxon>Haemosporida</taxon>
        <taxon>Plasmodiidae</taxon>
        <taxon>Plasmodium</taxon>
        <taxon>Plasmodium (Plasmodium)</taxon>
    </lineage>
</organism>
<dbReference type="VEuPathDB" id="PlasmoDB:PVW1_110010400"/>
<feature type="domain" description="SKP1 component dimerisation" evidence="4">
    <location>
        <begin position="112"/>
        <end position="152"/>
    </location>
</feature>
<dbReference type="SMART" id="SM00512">
    <property type="entry name" value="Skp1"/>
    <property type="match status" value="1"/>
</dbReference>
<evidence type="ECO:0000259" key="5">
    <source>
        <dbReference type="Pfam" id="PF03931"/>
    </source>
</evidence>
<dbReference type="Pfam" id="PF01466">
    <property type="entry name" value="Skp1"/>
    <property type="match status" value="1"/>
</dbReference>
<dbReference type="SUPFAM" id="SSF54695">
    <property type="entry name" value="POZ domain"/>
    <property type="match status" value="1"/>
</dbReference>
<dbReference type="InterPro" id="IPR016072">
    <property type="entry name" value="Skp1_comp_dimer"/>
</dbReference>
<dbReference type="eggNOG" id="KOG1724">
    <property type="taxonomic scope" value="Eukaryota"/>
</dbReference>
<feature type="compositionally biased region" description="Basic residues" evidence="3">
    <location>
        <begin position="190"/>
        <end position="201"/>
    </location>
</feature>
<dbReference type="EMBL" id="LT615249">
    <property type="protein sequence ID" value="SCO67953.1"/>
    <property type="molecule type" value="Genomic_DNA"/>
</dbReference>
<dbReference type="VEuPathDB" id="PlasmoDB:PVPAM_110008900"/>
<reference evidence="6 7" key="1">
    <citation type="submission" date="2016-07" db="EMBL/GenBank/DDBJ databases">
        <authorList>
            <consortium name="Pathogen Informatics"/>
        </authorList>
    </citation>
    <scope>NUCLEOTIDE SEQUENCE [LARGE SCALE GENOMIC DNA]</scope>
</reference>
<dbReference type="InterPro" id="IPR016073">
    <property type="entry name" value="Skp1_comp_POZ"/>
</dbReference>
<dbReference type="VEuPathDB" id="PlasmoDB:PVP01_1105000"/>
<dbReference type="Pfam" id="PF03931">
    <property type="entry name" value="Skp1_POZ"/>
    <property type="match status" value="1"/>
</dbReference>
<dbReference type="SUPFAM" id="SSF81382">
    <property type="entry name" value="Skp1 dimerisation domain-like"/>
    <property type="match status" value="1"/>
</dbReference>
<feature type="region of interest" description="Disordered" evidence="3">
    <location>
        <begin position="188"/>
        <end position="244"/>
    </location>
</feature>
<dbReference type="GO" id="GO:0006511">
    <property type="term" value="P:ubiquitin-dependent protein catabolic process"/>
    <property type="evidence" value="ECO:0007669"/>
    <property type="project" value="InterPro"/>
</dbReference>
<dbReference type="AlphaFoldDB" id="A0A1G4GZC4"/>
<name>A0A1G4GZC4_PLAVI</name>
<dbReference type="CDD" id="cd18322">
    <property type="entry name" value="BTB_POZ_SKP1"/>
    <property type="match status" value="1"/>
</dbReference>
<proteinExistence type="inferred from homology"/>
<feature type="domain" description="SKP1 component POZ" evidence="5">
    <location>
        <begin position="4"/>
        <end position="64"/>
    </location>
</feature>
<dbReference type="InterPro" id="IPR036296">
    <property type="entry name" value="SKP1-like_dim_sf"/>
</dbReference>
<evidence type="ECO:0000256" key="3">
    <source>
        <dbReference type="SAM" id="MobiDB-lite"/>
    </source>
</evidence>